<sequence length="126" mass="14301">MHADAFVAELAKEEEKARHRAVYGEYYRGRGRSPGHHIEPEICAEVDKEFKPGRDLVRKWCGTEAVEAFEELKELRTEVVRIGKLMEEAIQALRTAGHDRIAEGFERRLGVPMELLQHASTDDTGA</sequence>
<comment type="caution">
    <text evidence="1">The sequence shown here is derived from an EMBL/GenBank/DDBJ whole genome shotgun (WGS) entry which is preliminary data.</text>
</comment>
<evidence type="ECO:0000313" key="2">
    <source>
        <dbReference type="Proteomes" id="UP000481583"/>
    </source>
</evidence>
<dbReference type="Proteomes" id="UP000481583">
    <property type="component" value="Unassembled WGS sequence"/>
</dbReference>
<dbReference type="EMBL" id="JAAKZV010000022">
    <property type="protein sequence ID" value="NGN63858.1"/>
    <property type="molecule type" value="Genomic_DNA"/>
</dbReference>
<keyword evidence="2" id="KW-1185">Reference proteome</keyword>
<dbReference type="AlphaFoldDB" id="A0A6G4TXL8"/>
<protein>
    <submittedName>
        <fullName evidence="1">Uncharacterized protein</fullName>
    </submittedName>
</protein>
<accession>A0A6G4TXL8</accession>
<organism evidence="1 2">
    <name type="scientific">Streptomyces coryli</name>
    <dbReference type="NCBI Taxonomy" id="1128680"/>
    <lineage>
        <taxon>Bacteria</taxon>
        <taxon>Bacillati</taxon>
        <taxon>Actinomycetota</taxon>
        <taxon>Actinomycetes</taxon>
        <taxon>Kitasatosporales</taxon>
        <taxon>Streptomycetaceae</taxon>
        <taxon>Streptomyces</taxon>
    </lineage>
</organism>
<name>A0A6G4TXL8_9ACTN</name>
<proteinExistence type="predicted"/>
<dbReference type="RefSeq" id="WP_165234032.1">
    <property type="nucleotide sequence ID" value="NZ_JAAKZV010000022.1"/>
</dbReference>
<gene>
    <name evidence="1" type="ORF">G5C51_08040</name>
</gene>
<reference evidence="1 2" key="1">
    <citation type="submission" date="2020-02" db="EMBL/GenBank/DDBJ databases">
        <title>Whole-genome analyses of novel actinobacteria.</title>
        <authorList>
            <person name="Sahin N."/>
        </authorList>
    </citation>
    <scope>NUCLEOTIDE SEQUENCE [LARGE SCALE GENOMIC DNA]</scope>
    <source>
        <strain evidence="1 2">A7024</strain>
    </source>
</reference>
<evidence type="ECO:0000313" key="1">
    <source>
        <dbReference type="EMBL" id="NGN63858.1"/>
    </source>
</evidence>